<reference evidence="1" key="1">
    <citation type="submission" date="2023-04" db="EMBL/GenBank/DDBJ databases">
        <title>Draft Genome sequencing of Naganishia species isolated from polar environments using Oxford Nanopore Technology.</title>
        <authorList>
            <person name="Leo P."/>
            <person name="Venkateswaran K."/>
        </authorList>
    </citation>
    <scope>NUCLEOTIDE SEQUENCE</scope>
    <source>
        <strain evidence="1">MNA-CCFEE 5425</strain>
    </source>
</reference>
<keyword evidence="2" id="KW-1185">Reference proteome</keyword>
<name>A0ACC2XQH3_9TREE</name>
<accession>A0ACC2XQH3</accession>
<comment type="caution">
    <text evidence="1">The sequence shown here is derived from an EMBL/GenBank/DDBJ whole genome shotgun (WGS) entry which is preliminary data.</text>
</comment>
<dbReference type="EMBL" id="JASBWU010000001">
    <property type="protein sequence ID" value="KAJ9125517.1"/>
    <property type="molecule type" value="Genomic_DNA"/>
</dbReference>
<gene>
    <name evidence="1" type="ORF">QFC22_000478</name>
</gene>
<proteinExistence type="predicted"/>
<organism evidence="1 2">
    <name type="scientific">Naganishia vaughanmartiniae</name>
    <dbReference type="NCBI Taxonomy" id="1424756"/>
    <lineage>
        <taxon>Eukaryota</taxon>
        <taxon>Fungi</taxon>
        <taxon>Dikarya</taxon>
        <taxon>Basidiomycota</taxon>
        <taxon>Agaricomycotina</taxon>
        <taxon>Tremellomycetes</taxon>
        <taxon>Filobasidiales</taxon>
        <taxon>Filobasidiaceae</taxon>
        <taxon>Naganishia</taxon>
    </lineage>
</organism>
<dbReference type="Proteomes" id="UP001243375">
    <property type="component" value="Unassembled WGS sequence"/>
</dbReference>
<sequence>MPLFDKLKAKLDSTRGGSSSGSADYTTCTLPLGPESVIRYRQQRGVNLGAWFVNERWLATDPYTNVPNLPPNAFIGASDHDIAIAPDAKSRLEQHWDSWIADQDWKWLVERGFNSVRLPIGYYHLVSAIPEVVKGTGFENVAGVFEGAWPRIQKAIDVAGGYGLGVLLDFHCAAGGQNKDAHCGVSTGKVEFWNRKANLDSTALALTFLAQQYANVPHVIGLELLNEPANDCHNGKLPRWYQDTINNIRKSVPADFPLYIHDAFDPWTYAPLVGKQGSFVALDHHLYRCFTKEDGMKSGQEHAQNLGINMAALSGTCNGSIVIGEWSAALHAEHRRENAQDDQRRAFCRAELDMFERFTAGWFFWTYKVHRWLYDQNKHEDWDSGWSARSACQADVMPGWVGFKVKNQQVQGDADKGARLQAAYGKPICGHFEPSSEPRVADSQPSPIDTHVGYWNQHKPGKPMEHDRFQAGLQQGWEDALMFINTQGPSGSGQRSTSRMGFVHEWCKRRLQEHVASRGNGEYLWEYGKLPAPGYKYILLKGYHLTS</sequence>
<evidence type="ECO:0000313" key="1">
    <source>
        <dbReference type="EMBL" id="KAJ9125517.1"/>
    </source>
</evidence>
<evidence type="ECO:0000313" key="2">
    <source>
        <dbReference type="Proteomes" id="UP001243375"/>
    </source>
</evidence>
<protein>
    <submittedName>
        <fullName evidence="1">Uncharacterized protein</fullName>
    </submittedName>
</protein>